<gene>
    <name evidence="1" type="ORF">COLO4_18001</name>
</gene>
<dbReference type="EMBL" id="AWUE01016404">
    <property type="protein sequence ID" value="OMO91965.1"/>
    <property type="molecule type" value="Genomic_DNA"/>
</dbReference>
<sequence length="39" mass="4208">MTWLKFTLQGANSSCVEGNMWCPGDDFGGNGVEKRPNGC</sequence>
<dbReference type="Proteomes" id="UP000187203">
    <property type="component" value="Unassembled WGS sequence"/>
</dbReference>
<name>A0A1R3JAW3_9ROSI</name>
<dbReference type="AlphaFoldDB" id="A0A1R3JAW3"/>
<evidence type="ECO:0000313" key="2">
    <source>
        <dbReference type="Proteomes" id="UP000187203"/>
    </source>
</evidence>
<keyword evidence="2" id="KW-1185">Reference proteome</keyword>
<organism evidence="1 2">
    <name type="scientific">Corchorus olitorius</name>
    <dbReference type="NCBI Taxonomy" id="93759"/>
    <lineage>
        <taxon>Eukaryota</taxon>
        <taxon>Viridiplantae</taxon>
        <taxon>Streptophyta</taxon>
        <taxon>Embryophyta</taxon>
        <taxon>Tracheophyta</taxon>
        <taxon>Spermatophyta</taxon>
        <taxon>Magnoliopsida</taxon>
        <taxon>eudicotyledons</taxon>
        <taxon>Gunneridae</taxon>
        <taxon>Pentapetalae</taxon>
        <taxon>rosids</taxon>
        <taxon>malvids</taxon>
        <taxon>Malvales</taxon>
        <taxon>Malvaceae</taxon>
        <taxon>Grewioideae</taxon>
        <taxon>Apeibeae</taxon>
        <taxon>Corchorus</taxon>
    </lineage>
</organism>
<accession>A0A1R3JAW3</accession>
<proteinExistence type="predicted"/>
<comment type="caution">
    <text evidence="1">The sequence shown here is derived from an EMBL/GenBank/DDBJ whole genome shotgun (WGS) entry which is preliminary data.</text>
</comment>
<evidence type="ECO:0000313" key="1">
    <source>
        <dbReference type="EMBL" id="OMO91965.1"/>
    </source>
</evidence>
<reference evidence="2" key="1">
    <citation type="submission" date="2013-09" db="EMBL/GenBank/DDBJ databases">
        <title>Corchorus olitorius genome sequencing.</title>
        <authorList>
            <person name="Alam M."/>
            <person name="Haque M.S."/>
            <person name="Islam M.S."/>
            <person name="Emdad E.M."/>
            <person name="Islam M.M."/>
            <person name="Ahmed B."/>
            <person name="Halim A."/>
            <person name="Hossen Q.M.M."/>
            <person name="Hossain M.Z."/>
            <person name="Ahmed R."/>
            <person name="Khan M.M."/>
            <person name="Islam R."/>
            <person name="Rashid M.M."/>
            <person name="Khan S.A."/>
            <person name="Rahman M.S."/>
            <person name="Alam M."/>
            <person name="Yahiya A.S."/>
            <person name="Khan M.S."/>
            <person name="Azam M.S."/>
            <person name="Haque T."/>
            <person name="Lashkar M.Z.H."/>
            <person name="Akhand A.I."/>
            <person name="Morshed G."/>
            <person name="Roy S."/>
            <person name="Uddin K.S."/>
            <person name="Rabeya T."/>
            <person name="Hossain A.S."/>
            <person name="Chowdhury A."/>
            <person name="Snigdha A.R."/>
            <person name="Mortoza M.S."/>
            <person name="Matin S.A."/>
            <person name="Hoque S.M.E."/>
            <person name="Islam M.K."/>
            <person name="Roy D.K."/>
            <person name="Haider R."/>
            <person name="Moosa M.M."/>
            <person name="Elias S.M."/>
            <person name="Hasan A.M."/>
            <person name="Jahan S."/>
            <person name="Shafiuddin M."/>
            <person name="Mahmood N."/>
            <person name="Shommy N.S."/>
        </authorList>
    </citation>
    <scope>NUCLEOTIDE SEQUENCE [LARGE SCALE GENOMIC DNA]</scope>
    <source>
        <strain evidence="2">cv. O-4</strain>
    </source>
</reference>
<protein>
    <submittedName>
        <fullName evidence="1">Uncharacterized protein</fullName>
    </submittedName>
</protein>